<dbReference type="InterPro" id="IPR026866">
    <property type="entry name" value="CR006_AAA"/>
</dbReference>
<gene>
    <name evidence="2" type="ORF">MNODULE_21320</name>
</gene>
<keyword evidence="3" id="KW-1185">Reference proteome</keyword>
<proteinExistence type="predicted"/>
<organism evidence="2 3">
    <name type="scientific">Candidatus Manganitrophus noduliformans</name>
    <dbReference type="NCBI Taxonomy" id="2606439"/>
    <lineage>
        <taxon>Bacteria</taxon>
        <taxon>Pseudomonadati</taxon>
        <taxon>Nitrospirota</taxon>
        <taxon>Nitrospiria</taxon>
        <taxon>Candidatus Troglogloeales</taxon>
        <taxon>Candidatus Manganitrophaceae</taxon>
        <taxon>Candidatus Manganitrophus</taxon>
    </lineage>
</organism>
<evidence type="ECO:0000313" key="3">
    <source>
        <dbReference type="Proteomes" id="UP000534783"/>
    </source>
</evidence>
<dbReference type="PANTHER" id="PTHR32182">
    <property type="entry name" value="DNA REPLICATION AND REPAIR PROTEIN RECF"/>
    <property type="match status" value="1"/>
</dbReference>
<feature type="domain" description="Protein CR006 P-loop" evidence="1">
    <location>
        <begin position="43"/>
        <end position="256"/>
    </location>
</feature>
<dbReference type="EMBL" id="VTOW01000006">
    <property type="protein sequence ID" value="NKE73303.1"/>
    <property type="molecule type" value="Genomic_DNA"/>
</dbReference>
<dbReference type="PANTHER" id="PTHR32182:SF22">
    <property type="entry name" value="ATP-DEPENDENT ENDONUCLEASE, OLD FAMILY-RELATED"/>
    <property type="match status" value="1"/>
</dbReference>
<dbReference type="Gene3D" id="3.40.50.300">
    <property type="entry name" value="P-loop containing nucleotide triphosphate hydrolases"/>
    <property type="match status" value="1"/>
</dbReference>
<dbReference type="GO" id="GO:0000731">
    <property type="term" value="P:DNA synthesis involved in DNA repair"/>
    <property type="evidence" value="ECO:0007669"/>
    <property type="project" value="TreeGrafter"/>
</dbReference>
<sequence length="416" mass="47406">MDFVIQYPFFQHPARTRVRTKKLAAVTKASELTPKPEVEGISQHLKELISAIDQRISQLEKTLDPEQRKANERELQELEDRNWLSTILPEVEEEISRLKIIAAFDMAIQDTDTNRITRKATEVSRSLVTDKIRDAFAAEVAALGIADRRIELVQEPSGYGSTKFRVSLIRSPSSKVAQVLSEGEHRCVALAAFLAELSTANNPSGVIFDDPVSSLDHNHRGVLATRLVREAASQRQVIVFTHDIPFLMLLDDEARRVGLDPNYQSVNRADDRSGICSQGTPLKAQSIPEILDKIEKRLSSTKELYHSGRKDEWCEQFKAMAGRLRDAWELAVENVVAPVFRRFTHKVHISGLRQLIVITEQDFINMKEGYDICCTYCHTDPAELNRPIPTPDQIDLELKRLRLWFDSVRTRQDQKR</sequence>
<dbReference type="GO" id="GO:0006302">
    <property type="term" value="P:double-strand break repair"/>
    <property type="evidence" value="ECO:0007669"/>
    <property type="project" value="TreeGrafter"/>
</dbReference>
<dbReference type="AlphaFoldDB" id="A0A7X6DTW5"/>
<dbReference type="SUPFAM" id="SSF52540">
    <property type="entry name" value="P-loop containing nucleoside triphosphate hydrolases"/>
    <property type="match status" value="1"/>
</dbReference>
<evidence type="ECO:0000313" key="2">
    <source>
        <dbReference type="EMBL" id="NKE73303.1"/>
    </source>
</evidence>
<reference evidence="2 3" key="1">
    <citation type="journal article" date="2020" name="Nature">
        <title>Bacterial chemolithoautotrophy via manganese oxidation.</title>
        <authorList>
            <person name="Yu H."/>
            <person name="Leadbetter J.R."/>
        </authorList>
    </citation>
    <scope>NUCLEOTIDE SEQUENCE [LARGE SCALE GENOMIC DNA]</scope>
    <source>
        <strain evidence="2 3">Mn-1</strain>
    </source>
</reference>
<comment type="caution">
    <text evidence="2">The sequence shown here is derived from an EMBL/GenBank/DDBJ whole genome shotgun (WGS) entry which is preliminary data.</text>
</comment>
<dbReference type="Pfam" id="PF13166">
    <property type="entry name" value="AAA_13"/>
    <property type="match status" value="1"/>
</dbReference>
<evidence type="ECO:0000259" key="1">
    <source>
        <dbReference type="Pfam" id="PF13166"/>
    </source>
</evidence>
<dbReference type="Proteomes" id="UP000534783">
    <property type="component" value="Unassembled WGS sequence"/>
</dbReference>
<accession>A0A7X6DTW5</accession>
<dbReference type="InterPro" id="IPR027417">
    <property type="entry name" value="P-loop_NTPase"/>
</dbReference>
<protein>
    <submittedName>
        <fullName evidence="2">AAA family ATPase</fullName>
    </submittedName>
</protein>
<name>A0A7X6DTW5_9BACT</name>
<dbReference type="CDD" id="cd00267">
    <property type="entry name" value="ABC_ATPase"/>
    <property type="match status" value="1"/>
</dbReference>